<proteinExistence type="predicted"/>
<sequence length="519" mass="61702">MENEEWPEDDDYDEDIDWPVRCNYCCETGGYFDDFETFECEDPDIVDLKGNGYFTNMQPICDDCCTDRINDGTCDSLGCSIFKKKYPKIRFPDLVKIIEKKGIKYEIIDNVLLSKNYYPQWGYFFWDLPTKYSLENEVTEKNFGIVISPGSKSSLRLINDENDYAVPLEIIDIFKKRYSYEVTNYFIDSKEFLEKDTKKIYIVKFLIVRFQKDEGNIPPEHLIIQMLENTLTESRLSEFKYDPHQIKVLYKKIDKIEKDDRLRPLKIYFSQINLRKSFYTKEGVIIDEKRDEIKSEIYENLQEAKNKGANMILFPEYCFPEESIDKLIDFSNKERIWIVGGAERFESSKFGLDLYRNVVLIIPPEKEPIIQLKSFKGKYDPPFHPGRLINIIESRFGVFSVLICADFLEDSLLLKLREQVDFLIIVSFNRDINEFKTRAYTKCFSNNCFIIITNILEYKGYCVHAPLRDGKRNLDLTEFPYWVIDLNEFSWHRRKIKQNKIYKPSLSDTLYDYGFHYFK</sequence>
<dbReference type="EMBL" id="LAZR01004755">
    <property type="protein sequence ID" value="KKN05855.1"/>
    <property type="molecule type" value="Genomic_DNA"/>
</dbReference>
<comment type="caution">
    <text evidence="1">The sequence shown here is derived from an EMBL/GenBank/DDBJ whole genome shotgun (WGS) entry which is preliminary data.</text>
</comment>
<reference evidence="1" key="1">
    <citation type="journal article" date="2015" name="Nature">
        <title>Complex archaea that bridge the gap between prokaryotes and eukaryotes.</title>
        <authorList>
            <person name="Spang A."/>
            <person name="Saw J.H."/>
            <person name="Jorgensen S.L."/>
            <person name="Zaremba-Niedzwiedzka K."/>
            <person name="Martijn J."/>
            <person name="Lind A.E."/>
            <person name="van Eijk R."/>
            <person name="Schleper C."/>
            <person name="Guy L."/>
            <person name="Ettema T.J."/>
        </authorList>
    </citation>
    <scope>NUCLEOTIDE SEQUENCE</scope>
</reference>
<dbReference type="InterPro" id="IPR036526">
    <property type="entry name" value="C-N_Hydrolase_sf"/>
</dbReference>
<organism evidence="1">
    <name type="scientific">marine sediment metagenome</name>
    <dbReference type="NCBI Taxonomy" id="412755"/>
    <lineage>
        <taxon>unclassified sequences</taxon>
        <taxon>metagenomes</taxon>
        <taxon>ecological metagenomes</taxon>
    </lineage>
</organism>
<name>A0A0F9MES7_9ZZZZ</name>
<gene>
    <name evidence="1" type="ORF">LCGC14_1083160</name>
</gene>
<evidence type="ECO:0000313" key="1">
    <source>
        <dbReference type="EMBL" id="KKN05855.1"/>
    </source>
</evidence>
<protein>
    <recommendedName>
        <fullName evidence="2">CN hydrolase domain-containing protein</fullName>
    </recommendedName>
</protein>
<accession>A0A0F9MES7</accession>
<evidence type="ECO:0008006" key="2">
    <source>
        <dbReference type="Google" id="ProtNLM"/>
    </source>
</evidence>
<dbReference type="AlphaFoldDB" id="A0A0F9MES7"/>
<dbReference type="Gene3D" id="3.60.110.10">
    <property type="entry name" value="Carbon-nitrogen hydrolase"/>
    <property type="match status" value="1"/>
</dbReference>
<dbReference type="SUPFAM" id="SSF56317">
    <property type="entry name" value="Carbon-nitrogen hydrolase"/>
    <property type="match status" value="1"/>
</dbReference>